<proteinExistence type="predicted"/>
<dbReference type="Proteomes" id="UP000259328">
    <property type="component" value="Chromosome"/>
</dbReference>
<organism evidence="1 2">
    <name type="scientific">Mycoplasmopsis synoviae</name>
    <name type="common">Mycoplasma synoviae</name>
    <dbReference type="NCBI Taxonomy" id="2109"/>
    <lineage>
        <taxon>Bacteria</taxon>
        <taxon>Bacillati</taxon>
        <taxon>Mycoplasmatota</taxon>
        <taxon>Mycoplasmoidales</taxon>
        <taxon>Metamycoplasmataceae</taxon>
        <taxon>Mycoplasmopsis</taxon>
    </lineage>
</organism>
<evidence type="ECO:0000313" key="1">
    <source>
        <dbReference type="EMBL" id="SYV93233.1"/>
    </source>
</evidence>
<accession>A0A3B0PV59</accession>
<name>A0A3B0PV59_MYCSY</name>
<dbReference type="AlphaFoldDB" id="A0A3B0PV59"/>
<reference evidence="2" key="1">
    <citation type="submission" date="2018-06" db="EMBL/GenBank/DDBJ databases">
        <authorList>
            <consortium name="Pathogen Informatics"/>
        </authorList>
    </citation>
    <scope>NUCLEOTIDE SEQUENCE [LARGE SCALE GENOMIC DNA]</scope>
    <source>
        <strain evidence="2">NCTC10124</strain>
    </source>
</reference>
<feature type="non-terminal residue" evidence="1">
    <location>
        <position position="52"/>
    </location>
</feature>
<gene>
    <name evidence="1" type="ORF">NCTC10124_00964</name>
</gene>
<sequence>MPFLRLKKTIDSILGNFSGMNISVSDTLLSYINGLLKSLAQPNNDIYYVDTW</sequence>
<evidence type="ECO:0000313" key="2">
    <source>
        <dbReference type="Proteomes" id="UP000259328"/>
    </source>
</evidence>
<protein>
    <submittedName>
        <fullName evidence="1">Uncharacterized protein</fullName>
    </submittedName>
</protein>
<dbReference type="EMBL" id="LS991953">
    <property type="protein sequence ID" value="SYV93233.1"/>
    <property type="molecule type" value="Genomic_DNA"/>
</dbReference>